<evidence type="ECO:0000313" key="2">
    <source>
        <dbReference type="Proteomes" id="UP001630127"/>
    </source>
</evidence>
<organism evidence="1 2">
    <name type="scientific">Cinchona calisaya</name>
    <dbReference type="NCBI Taxonomy" id="153742"/>
    <lineage>
        <taxon>Eukaryota</taxon>
        <taxon>Viridiplantae</taxon>
        <taxon>Streptophyta</taxon>
        <taxon>Embryophyta</taxon>
        <taxon>Tracheophyta</taxon>
        <taxon>Spermatophyta</taxon>
        <taxon>Magnoliopsida</taxon>
        <taxon>eudicotyledons</taxon>
        <taxon>Gunneridae</taxon>
        <taxon>Pentapetalae</taxon>
        <taxon>asterids</taxon>
        <taxon>lamiids</taxon>
        <taxon>Gentianales</taxon>
        <taxon>Rubiaceae</taxon>
        <taxon>Cinchonoideae</taxon>
        <taxon>Cinchoneae</taxon>
        <taxon>Cinchona</taxon>
    </lineage>
</organism>
<dbReference type="Proteomes" id="UP001630127">
    <property type="component" value="Unassembled WGS sequence"/>
</dbReference>
<comment type="caution">
    <text evidence="1">The sequence shown here is derived from an EMBL/GenBank/DDBJ whole genome shotgun (WGS) entry which is preliminary data.</text>
</comment>
<name>A0ABD2ZSJ3_9GENT</name>
<reference evidence="1 2" key="1">
    <citation type="submission" date="2024-11" db="EMBL/GenBank/DDBJ databases">
        <title>A near-complete genome assembly of Cinchona calisaya.</title>
        <authorList>
            <person name="Lian D.C."/>
            <person name="Zhao X.W."/>
            <person name="Wei L."/>
        </authorList>
    </citation>
    <scope>NUCLEOTIDE SEQUENCE [LARGE SCALE GENOMIC DNA]</scope>
    <source>
        <tissue evidence="1">Nenye</tissue>
    </source>
</reference>
<accession>A0ABD2ZSJ3</accession>
<gene>
    <name evidence="1" type="ORF">ACH5RR_015208</name>
</gene>
<keyword evidence="2" id="KW-1185">Reference proteome</keyword>
<evidence type="ECO:0000313" key="1">
    <source>
        <dbReference type="EMBL" id="KAL3522374.1"/>
    </source>
</evidence>
<dbReference type="AlphaFoldDB" id="A0ABD2ZSJ3"/>
<protein>
    <submittedName>
        <fullName evidence="1">Uncharacterized protein</fullName>
    </submittedName>
</protein>
<dbReference type="EMBL" id="JBJUIK010000007">
    <property type="protein sequence ID" value="KAL3522374.1"/>
    <property type="molecule type" value="Genomic_DNA"/>
</dbReference>
<sequence length="93" mass="10505">MEVVRKSLTEWNEFNEVRNQAQRESRIETSIPVPNVDQSTCKKSYIIITTDAAINLQKKQVGMGIEARTDNGPLLKTWAETEQKIGEAVVEEA</sequence>
<proteinExistence type="predicted"/>